<dbReference type="Proteomes" id="UP000191933">
    <property type="component" value="Unassembled WGS sequence"/>
</dbReference>
<evidence type="ECO:0000313" key="3">
    <source>
        <dbReference type="Proteomes" id="UP000191933"/>
    </source>
</evidence>
<evidence type="ECO:0000313" key="2">
    <source>
        <dbReference type="EMBL" id="CUW92137.1"/>
    </source>
</evidence>
<comment type="caution">
    <text evidence="2">The sequence shown here is derived from an EMBL/GenBank/DDBJ whole genome shotgun (WGS) entry which is preliminary data.</text>
</comment>
<keyword evidence="3" id="KW-1185">Reference proteome</keyword>
<accession>A0A9W5B192</accession>
<proteinExistence type="predicted"/>
<gene>
    <name evidence="2" type="ORF">AGR2A_Cc30202</name>
</gene>
<dbReference type="InterPro" id="IPR058915">
    <property type="entry name" value="AcrVA2-like"/>
</dbReference>
<dbReference type="AlphaFoldDB" id="A0A9W5B192"/>
<reference evidence="2 3" key="1">
    <citation type="submission" date="2016-01" db="EMBL/GenBank/DDBJ databases">
        <authorList>
            <person name="Regsiter A."/>
            <person name="william w."/>
        </authorList>
    </citation>
    <scope>NUCLEOTIDE SEQUENCE [LARGE SCALE GENOMIC DNA]</scope>
    <source>
        <strain evidence="2 3">CFBP 5494</strain>
    </source>
</reference>
<dbReference type="EMBL" id="FBVY01000014">
    <property type="protein sequence ID" value="CUW92137.1"/>
    <property type="molecule type" value="Genomic_DNA"/>
</dbReference>
<protein>
    <submittedName>
        <fullName evidence="2">Uncharacterized protein</fullName>
    </submittedName>
</protein>
<name>A0A9W5B192_9HYPH</name>
<organism evidence="2 3">
    <name type="scientific">Agrobacterium genomosp. 2 str. CFBP 5494</name>
    <dbReference type="NCBI Taxonomy" id="1183436"/>
    <lineage>
        <taxon>Bacteria</taxon>
        <taxon>Pseudomonadati</taxon>
        <taxon>Pseudomonadota</taxon>
        <taxon>Alphaproteobacteria</taxon>
        <taxon>Hyphomicrobiales</taxon>
        <taxon>Rhizobiaceae</taxon>
        <taxon>Rhizobium/Agrobacterium group</taxon>
        <taxon>Agrobacterium</taxon>
        <taxon>Agrobacterium tumefaciens complex</taxon>
    </lineage>
</organism>
<sequence length="283" mass="32754">MRFRNRILQLDRANRLEYGTVPLPPEDERRLLLMLPDILRRIADPDIFEFAWQDSGIRIDDDYLVHYPTVEEWEWEEAMTCPVPHPHVWIETAAVGPDGANDRVYIWDVTRDGARGFTATPLVFDQQANTLTHFGTSIVVEQNEIDDLGRRGTVKVFNALTQYANDYETDEFYEHANMLARLFRMLCHPKAIVEAAPADERVNRERRRRGRETIAPQRTVRISEDAFQYRGSNAASGHASPKEHYRRAHKRRYADGRETTVRECVVNRGQGGVPPLPQHFSVD</sequence>
<feature type="region of interest" description="Disordered" evidence="1">
    <location>
        <begin position="230"/>
        <end position="256"/>
    </location>
</feature>
<dbReference type="Pfam" id="PF26125">
    <property type="entry name" value="AcrVA2-like"/>
    <property type="match status" value="1"/>
</dbReference>
<evidence type="ECO:0000256" key="1">
    <source>
        <dbReference type="SAM" id="MobiDB-lite"/>
    </source>
</evidence>